<evidence type="ECO:0000313" key="9">
    <source>
        <dbReference type="Proteomes" id="UP000436088"/>
    </source>
</evidence>
<sequence>MFRKERFRHKRDNPSFSSSLLDQICRSIDDNDGVGRTKNGENLKFCKEKMEKKAWLVDKRMEHKKRVLEEFNRKSVDNDVVFFSSSSSSSDSSYGEFSSSDTESLYGSKTNASYFVPSRPKPVRASVSAPQEKPLCYEQRQIIHHGVDNRTPKSRAMKIYGDLKKMKQPISPELAFDEREKSSNGVKRTVRFSLDDEERGSRLLPVSVPTVWKIGKSPSRKCRDEVNIRVAEKSKRVEEMAREFLKDYHQNRMKNNHYVVDEDDAASDSSSDLFELDHRVLNRYREELPVYETTHVQTNRAIANGFFS</sequence>
<evidence type="ECO:0000256" key="2">
    <source>
        <dbReference type="ARBA" id="ARBA00004236"/>
    </source>
</evidence>
<keyword evidence="4" id="KW-0813">Transport</keyword>
<evidence type="ECO:0000256" key="4">
    <source>
        <dbReference type="ARBA" id="ARBA00022448"/>
    </source>
</evidence>
<evidence type="ECO:0000256" key="7">
    <source>
        <dbReference type="ARBA" id="ARBA00023294"/>
    </source>
</evidence>
<keyword evidence="9" id="KW-1185">Reference proteome</keyword>
<keyword evidence="5" id="KW-1003">Cell membrane</keyword>
<dbReference type="PANTHER" id="PTHR33541:SF12">
    <property type="entry name" value="PROTEIN BIG GRAIN 1-LIKE A"/>
    <property type="match status" value="1"/>
</dbReference>
<accession>A0A6A2Z817</accession>
<dbReference type="Proteomes" id="UP000436088">
    <property type="component" value="Unassembled WGS sequence"/>
</dbReference>
<evidence type="ECO:0000256" key="5">
    <source>
        <dbReference type="ARBA" id="ARBA00022475"/>
    </source>
</evidence>
<dbReference type="GO" id="GO:0009734">
    <property type="term" value="P:auxin-activated signaling pathway"/>
    <property type="evidence" value="ECO:0007669"/>
    <property type="project" value="UniProtKB-KW"/>
</dbReference>
<evidence type="ECO:0000313" key="8">
    <source>
        <dbReference type="EMBL" id="KAE8687600.1"/>
    </source>
</evidence>
<evidence type="ECO:0000256" key="3">
    <source>
        <dbReference type="ARBA" id="ARBA00010067"/>
    </source>
</evidence>
<comment type="function">
    <text evidence="1">Involved in auxin transport. Regulator of the auxin signaling pathway.</text>
</comment>
<comment type="subcellular location">
    <subcellularLocation>
        <location evidence="2">Cell membrane</location>
    </subcellularLocation>
</comment>
<proteinExistence type="inferred from homology"/>
<dbReference type="GO" id="GO:0005886">
    <property type="term" value="C:plasma membrane"/>
    <property type="evidence" value="ECO:0007669"/>
    <property type="project" value="UniProtKB-SubCell"/>
</dbReference>
<comment type="caution">
    <text evidence="8">The sequence shown here is derived from an EMBL/GenBank/DDBJ whole genome shotgun (WGS) entry which is preliminary data.</text>
</comment>
<protein>
    <submittedName>
        <fullName evidence="8">Uncharacterized protein</fullName>
    </submittedName>
</protein>
<dbReference type="EMBL" id="VEPZ02001202">
    <property type="protein sequence ID" value="KAE8687600.1"/>
    <property type="molecule type" value="Genomic_DNA"/>
</dbReference>
<keyword evidence="7" id="KW-0927">Auxin signaling pathway</keyword>
<gene>
    <name evidence="8" type="ORF">F3Y22_tig00111013pilonHSYRG00219</name>
</gene>
<dbReference type="InterPro" id="IPR039621">
    <property type="entry name" value="BG1-like"/>
</dbReference>
<name>A0A6A2Z817_HIBSY</name>
<evidence type="ECO:0000256" key="6">
    <source>
        <dbReference type="ARBA" id="ARBA00023136"/>
    </source>
</evidence>
<evidence type="ECO:0000256" key="1">
    <source>
        <dbReference type="ARBA" id="ARBA00002281"/>
    </source>
</evidence>
<reference evidence="8" key="1">
    <citation type="submission" date="2019-09" db="EMBL/GenBank/DDBJ databases">
        <title>Draft genome information of white flower Hibiscus syriacus.</title>
        <authorList>
            <person name="Kim Y.-M."/>
        </authorList>
    </citation>
    <scope>NUCLEOTIDE SEQUENCE [LARGE SCALE GENOMIC DNA]</scope>
    <source>
        <strain evidence="8">YM2019G1</strain>
    </source>
</reference>
<organism evidence="8 9">
    <name type="scientific">Hibiscus syriacus</name>
    <name type="common">Rose of Sharon</name>
    <dbReference type="NCBI Taxonomy" id="106335"/>
    <lineage>
        <taxon>Eukaryota</taxon>
        <taxon>Viridiplantae</taxon>
        <taxon>Streptophyta</taxon>
        <taxon>Embryophyta</taxon>
        <taxon>Tracheophyta</taxon>
        <taxon>Spermatophyta</taxon>
        <taxon>Magnoliopsida</taxon>
        <taxon>eudicotyledons</taxon>
        <taxon>Gunneridae</taxon>
        <taxon>Pentapetalae</taxon>
        <taxon>rosids</taxon>
        <taxon>malvids</taxon>
        <taxon>Malvales</taxon>
        <taxon>Malvaceae</taxon>
        <taxon>Malvoideae</taxon>
        <taxon>Hibiscus</taxon>
    </lineage>
</organism>
<dbReference type="PANTHER" id="PTHR33541">
    <property type="entry name" value="PROTEIN BIG GRAIN 1-LIKE A-RELATED"/>
    <property type="match status" value="1"/>
</dbReference>
<dbReference type="AlphaFoldDB" id="A0A6A2Z817"/>
<comment type="similarity">
    <text evidence="3">Belongs to the BIG GRAIN 1 (BG1) plant protein family.</text>
</comment>
<keyword evidence="6" id="KW-0472">Membrane</keyword>